<comment type="caution">
    <text evidence="1">The sequence shown here is derived from an EMBL/GenBank/DDBJ whole genome shotgun (WGS) entry which is preliminary data.</text>
</comment>
<dbReference type="Proteomes" id="UP000681722">
    <property type="component" value="Unassembled WGS sequence"/>
</dbReference>
<dbReference type="EMBL" id="CAJOBC010034645">
    <property type="protein sequence ID" value="CAF4108184.1"/>
    <property type="molecule type" value="Genomic_DNA"/>
</dbReference>
<proteinExistence type="predicted"/>
<name>A0A8S2QN27_9BILA</name>
<organism evidence="1 2">
    <name type="scientific">Didymodactylos carnosus</name>
    <dbReference type="NCBI Taxonomy" id="1234261"/>
    <lineage>
        <taxon>Eukaryota</taxon>
        <taxon>Metazoa</taxon>
        <taxon>Spiralia</taxon>
        <taxon>Gnathifera</taxon>
        <taxon>Rotifera</taxon>
        <taxon>Eurotatoria</taxon>
        <taxon>Bdelloidea</taxon>
        <taxon>Philodinida</taxon>
        <taxon>Philodinidae</taxon>
        <taxon>Didymodactylos</taxon>
    </lineage>
</organism>
<accession>A0A8S2QN27</accession>
<dbReference type="AlphaFoldDB" id="A0A8S2QN27"/>
<feature type="non-terminal residue" evidence="1">
    <location>
        <position position="1"/>
    </location>
</feature>
<reference evidence="1" key="1">
    <citation type="submission" date="2021-02" db="EMBL/GenBank/DDBJ databases">
        <authorList>
            <person name="Nowell W R."/>
        </authorList>
    </citation>
    <scope>NUCLEOTIDE SEQUENCE</scope>
</reference>
<gene>
    <name evidence="1" type="ORF">SRO942_LOCUS28713</name>
</gene>
<sequence length="44" mass="4946">SGGGLQYGQQQVVYQYAAQPTIQAPPTQYIQLPAQYAHQQRLQQ</sequence>
<evidence type="ECO:0000313" key="1">
    <source>
        <dbReference type="EMBL" id="CAF4108184.1"/>
    </source>
</evidence>
<protein>
    <submittedName>
        <fullName evidence="1">Uncharacterized protein</fullName>
    </submittedName>
</protein>
<evidence type="ECO:0000313" key="2">
    <source>
        <dbReference type="Proteomes" id="UP000681722"/>
    </source>
</evidence>